<evidence type="ECO:0000313" key="2">
    <source>
        <dbReference type="Proteomes" id="UP000799755"/>
    </source>
</evidence>
<name>A0ACB6R2I1_9PLEO</name>
<keyword evidence="2" id="KW-1185">Reference proteome</keyword>
<dbReference type="Proteomes" id="UP000799755">
    <property type="component" value="Unassembled WGS sequence"/>
</dbReference>
<comment type="caution">
    <text evidence="1">The sequence shown here is derived from an EMBL/GenBank/DDBJ whole genome shotgun (WGS) entry which is preliminary data.</text>
</comment>
<reference evidence="1" key="1">
    <citation type="journal article" date="2020" name="Stud. Mycol.">
        <title>101 Dothideomycetes genomes: a test case for predicting lifestyles and emergence of pathogens.</title>
        <authorList>
            <person name="Haridas S."/>
            <person name="Albert R."/>
            <person name="Binder M."/>
            <person name="Bloem J."/>
            <person name="Labutti K."/>
            <person name="Salamov A."/>
            <person name="Andreopoulos B."/>
            <person name="Baker S."/>
            <person name="Barry K."/>
            <person name="Bills G."/>
            <person name="Bluhm B."/>
            <person name="Cannon C."/>
            <person name="Castanera R."/>
            <person name="Culley D."/>
            <person name="Daum C."/>
            <person name="Ezra D."/>
            <person name="Gonzalez J."/>
            <person name="Henrissat B."/>
            <person name="Kuo A."/>
            <person name="Liang C."/>
            <person name="Lipzen A."/>
            <person name="Lutzoni F."/>
            <person name="Magnuson J."/>
            <person name="Mondo S."/>
            <person name="Nolan M."/>
            <person name="Ohm R."/>
            <person name="Pangilinan J."/>
            <person name="Park H.-J."/>
            <person name="Ramirez L."/>
            <person name="Alfaro M."/>
            <person name="Sun H."/>
            <person name="Tritt A."/>
            <person name="Yoshinaga Y."/>
            <person name="Zwiers L.-H."/>
            <person name="Turgeon B."/>
            <person name="Goodwin S."/>
            <person name="Spatafora J."/>
            <person name="Crous P."/>
            <person name="Grigoriev I."/>
        </authorList>
    </citation>
    <scope>NUCLEOTIDE SEQUENCE</scope>
    <source>
        <strain evidence="1">ATCC 200398</strain>
    </source>
</reference>
<sequence length="65" mass="7299">MLKESLVRCLIGLLLVVQVAVWFLNLLDLLSPGKPLCLIRNTTDVLIQFSRRSSALVYRGVSSRI</sequence>
<evidence type="ECO:0000313" key="1">
    <source>
        <dbReference type="EMBL" id="KAF2473386.1"/>
    </source>
</evidence>
<accession>A0ACB6R2I1</accession>
<proteinExistence type="predicted"/>
<dbReference type="EMBL" id="MU003500">
    <property type="protein sequence ID" value="KAF2473386.1"/>
    <property type="molecule type" value="Genomic_DNA"/>
</dbReference>
<organism evidence="1 2">
    <name type="scientific">Lindgomyces ingoldianus</name>
    <dbReference type="NCBI Taxonomy" id="673940"/>
    <lineage>
        <taxon>Eukaryota</taxon>
        <taxon>Fungi</taxon>
        <taxon>Dikarya</taxon>
        <taxon>Ascomycota</taxon>
        <taxon>Pezizomycotina</taxon>
        <taxon>Dothideomycetes</taxon>
        <taxon>Pleosporomycetidae</taxon>
        <taxon>Pleosporales</taxon>
        <taxon>Lindgomycetaceae</taxon>
        <taxon>Lindgomyces</taxon>
    </lineage>
</organism>
<gene>
    <name evidence="1" type="ORF">BDR25DRAFT_218037</name>
</gene>
<protein>
    <submittedName>
        <fullName evidence="1">Uncharacterized protein</fullName>
    </submittedName>
</protein>